<sequence length="332" mass="37670">MLLLAIFLALSIFIPHSTAHLDLSPEELDGYHANIKRDSKALSQCLQSPGMQDHNAHMLAHRDNTLRRLRKVRGLGLDDGLLKRNNNVRNKWAAINHEQAPGHSRDPQDLFDFRWGDQPKYNNTGCALTPASTEGPFWHYFATERQDIRAGQRGIYLRLAMQVIYVATCKPLHGARIDVWKANAMGQYSDNADGYLRGWQPTSYQGTVDFDTNFPGHYPGRASHIHVIVRAVNERRVVSFGMIYFDQNIRNAVEATARYKGSIIPLVSNLEDEWIPVDSSSNYDPFVRWSRIGKSLEDGGLLAWITLGFNTIAGRVSQPPGKKRHAMDWHLR</sequence>
<accession>A0A9P4LF68</accession>
<dbReference type="GO" id="GO:0016702">
    <property type="term" value="F:oxidoreductase activity, acting on single donors with incorporation of molecular oxygen, incorporation of two atoms of oxygen"/>
    <property type="evidence" value="ECO:0007669"/>
    <property type="project" value="InterPro"/>
</dbReference>
<name>A0A9P4LF68_9PLEO</name>
<evidence type="ECO:0000313" key="2">
    <source>
        <dbReference type="EMBL" id="KAF2022935.1"/>
    </source>
</evidence>
<dbReference type="SUPFAM" id="SSF49482">
    <property type="entry name" value="Aromatic compound dioxygenase"/>
    <property type="match status" value="1"/>
</dbReference>
<evidence type="ECO:0000256" key="1">
    <source>
        <dbReference type="SAM" id="SignalP"/>
    </source>
</evidence>
<dbReference type="InterPro" id="IPR015889">
    <property type="entry name" value="Intradiol_dOase_core"/>
</dbReference>
<reference evidence="2" key="1">
    <citation type="journal article" date="2020" name="Stud. Mycol.">
        <title>101 Dothideomycetes genomes: a test case for predicting lifestyles and emergence of pathogens.</title>
        <authorList>
            <person name="Haridas S."/>
            <person name="Albert R."/>
            <person name="Binder M."/>
            <person name="Bloem J."/>
            <person name="Labutti K."/>
            <person name="Salamov A."/>
            <person name="Andreopoulos B."/>
            <person name="Baker S."/>
            <person name="Barry K."/>
            <person name="Bills G."/>
            <person name="Bluhm B."/>
            <person name="Cannon C."/>
            <person name="Castanera R."/>
            <person name="Culley D."/>
            <person name="Daum C."/>
            <person name="Ezra D."/>
            <person name="Gonzalez J."/>
            <person name="Henrissat B."/>
            <person name="Kuo A."/>
            <person name="Liang C."/>
            <person name="Lipzen A."/>
            <person name="Lutzoni F."/>
            <person name="Magnuson J."/>
            <person name="Mondo S."/>
            <person name="Nolan M."/>
            <person name="Ohm R."/>
            <person name="Pangilinan J."/>
            <person name="Park H.-J."/>
            <person name="Ramirez L."/>
            <person name="Alfaro M."/>
            <person name="Sun H."/>
            <person name="Tritt A."/>
            <person name="Yoshinaga Y."/>
            <person name="Zwiers L.-H."/>
            <person name="Turgeon B."/>
            <person name="Goodwin S."/>
            <person name="Spatafora J."/>
            <person name="Crous P."/>
            <person name="Grigoriev I."/>
        </authorList>
    </citation>
    <scope>NUCLEOTIDE SEQUENCE</scope>
    <source>
        <strain evidence="2">CBS 110217</strain>
    </source>
</reference>
<gene>
    <name evidence="2" type="ORF">EK21DRAFT_81967</name>
</gene>
<dbReference type="Proteomes" id="UP000799777">
    <property type="component" value="Unassembled WGS sequence"/>
</dbReference>
<keyword evidence="2" id="KW-0223">Dioxygenase</keyword>
<comment type="caution">
    <text evidence="2">The sequence shown here is derived from an EMBL/GenBank/DDBJ whole genome shotgun (WGS) entry which is preliminary data.</text>
</comment>
<feature type="chain" id="PRO_5040301239" evidence="1">
    <location>
        <begin position="20"/>
        <end position="332"/>
    </location>
</feature>
<dbReference type="Gene3D" id="2.60.130.10">
    <property type="entry name" value="Aromatic compound dioxygenase"/>
    <property type="match status" value="1"/>
</dbReference>
<feature type="signal peptide" evidence="1">
    <location>
        <begin position="1"/>
        <end position="19"/>
    </location>
</feature>
<keyword evidence="2" id="KW-0560">Oxidoreductase</keyword>
<evidence type="ECO:0000313" key="3">
    <source>
        <dbReference type="Proteomes" id="UP000799777"/>
    </source>
</evidence>
<dbReference type="GO" id="GO:0005506">
    <property type="term" value="F:iron ion binding"/>
    <property type="evidence" value="ECO:0007669"/>
    <property type="project" value="InterPro"/>
</dbReference>
<dbReference type="EMBL" id="ML978404">
    <property type="protein sequence ID" value="KAF2022935.1"/>
    <property type="molecule type" value="Genomic_DNA"/>
</dbReference>
<dbReference type="AlphaFoldDB" id="A0A9P4LF68"/>
<keyword evidence="1" id="KW-0732">Signal</keyword>
<dbReference type="PANTHER" id="PTHR34315:SF1">
    <property type="entry name" value="INTRADIOL RING-CLEAVAGE DIOXYGENASES DOMAIN-CONTAINING PROTEIN-RELATED"/>
    <property type="match status" value="1"/>
</dbReference>
<keyword evidence="3" id="KW-1185">Reference proteome</keyword>
<organism evidence="2 3">
    <name type="scientific">Setomelanomma holmii</name>
    <dbReference type="NCBI Taxonomy" id="210430"/>
    <lineage>
        <taxon>Eukaryota</taxon>
        <taxon>Fungi</taxon>
        <taxon>Dikarya</taxon>
        <taxon>Ascomycota</taxon>
        <taxon>Pezizomycotina</taxon>
        <taxon>Dothideomycetes</taxon>
        <taxon>Pleosporomycetidae</taxon>
        <taxon>Pleosporales</taxon>
        <taxon>Pleosporineae</taxon>
        <taxon>Phaeosphaeriaceae</taxon>
        <taxon>Setomelanomma</taxon>
    </lineage>
</organism>
<protein>
    <submittedName>
        <fullName evidence="2">Aromatic compound dioxygenase</fullName>
    </submittedName>
</protein>
<dbReference type="OrthoDB" id="121380at2759"/>
<dbReference type="PANTHER" id="PTHR34315">
    <property type="match status" value="1"/>
</dbReference>
<proteinExistence type="predicted"/>